<dbReference type="GO" id="GO:0005615">
    <property type="term" value="C:extracellular space"/>
    <property type="evidence" value="ECO:0007669"/>
    <property type="project" value="TreeGrafter"/>
</dbReference>
<feature type="region of interest" description="Disordered" evidence="3">
    <location>
        <begin position="1"/>
        <end position="79"/>
    </location>
</feature>
<dbReference type="OrthoDB" id="9829321at2759"/>
<keyword evidence="2" id="KW-0217">Developmental protein</keyword>
<evidence type="ECO:0000259" key="4">
    <source>
        <dbReference type="PROSITE" id="PS50184"/>
    </source>
</evidence>
<name>A0A9Q0DN98_9TELE</name>
<evidence type="ECO:0000256" key="1">
    <source>
        <dbReference type="ARBA" id="ARBA00016968"/>
    </source>
</evidence>
<dbReference type="PROSITE" id="PS50933">
    <property type="entry name" value="CHRD"/>
    <property type="match status" value="1"/>
</dbReference>
<dbReference type="GO" id="GO:0036122">
    <property type="term" value="F:BMP binding"/>
    <property type="evidence" value="ECO:0007669"/>
    <property type="project" value="TreeGrafter"/>
</dbReference>
<feature type="region of interest" description="Disordered" evidence="3">
    <location>
        <begin position="744"/>
        <end position="787"/>
    </location>
</feature>
<feature type="domain" description="CHRD" evidence="5">
    <location>
        <begin position="588"/>
        <end position="703"/>
    </location>
</feature>
<evidence type="ECO:0000256" key="3">
    <source>
        <dbReference type="SAM" id="MobiDB-lite"/>
    </source>
</evidence>
<dbReference type="SUPFAM" id="SSF57603">
    <property type="entry name" value="FnI-like domain"/>
    <property type="match status" value="1"/>
</dbReference>
<reference evidence="6" key="1">
    <citation type="submission" date="2022-07" db="EMBL/GenBank/DDBJ databases">
        <title>Chromosome-level genome of Muraenolepis orangiensis.</title>
        <authorList>
            <person name="Kim J."/>
        </authorList>
    </citation>
    <scope>NUCLEOTIDE SEQUENCE</scope>
    <source>
        <strain evidence="6">KU_S4_2022</strain>
        <tissue evidence="6">Muscle</tissue>
    </source>
</reference>
<dbReference type="PROSITE" id="PS50184">
    <property type="entry name" value="VWFC_2"/>
    <property type="match status" value="1"/>
</dbReference>
<dbReference type="InterPro" id="IPR001007">
    <property type="entry name" value="VWF_dom"/>
</dbReference>
<dbReference type="GO" id="GO:0009953">
    <property type="term" value="P:dorsal/ventral pattern formation"/>
    <property type="evidence" value="ECO:0007669"/>
    <property type="project" value="TreeGrafter"/>
</dbReference>
<evidence type="ECO:0000259" key="5">
    <source>
        <dbReference type="PROSITE" id="PS50933"/>
    </source>
</evidence>
<sequence length="787" mass="85856">MRPLCAQEEPRSSPDDHGAGQQQRWPAIEDQGEEEENHQEENHQEENHLEENHQEENHQEENHQEEAVRSSSGCPSCSHRGPGVALLPPPRSHALCARRMSAGCTGRASVVGRRPSAAAVCLPRDPPPRDPPPGTPPGTRRVVGGRGQFSTGSVDGAVELQEEEMEQSVLVNVNLPFQPAALDSWSTPPDLRLSRSAWVSPTRRTACRPRGQGGTASPGPPRVPEDGPWVTGDVVLARGRYYQEVDVCGVTSSDGARGWGLERCGLYFWTVYDGGTERLEAVPPCLKTVGVFLNAGGGCLSFHNPLTRELLASLPTPACGGVPFRSVRAVVRRFEELAEGEAEPRLASSSSSYLEVRSPPSCSRHDPTGACEGLAPRAFLSTGVRRGPAWYEKRPDPMTSTVGTEVNLNRSASVLDPGRPCYKRKASRGARTHGAYHRRTTPRRDSLIIFLLLYRILSPSEREPAPSKGLSGCSFGGWFYSLEDTWHPDLGDPFGVMHCVQCVCEPQKSRRGKVFGKVNCKNIKQDCPETHCDHPVLLPGYCCKTCSKGQGPERQYFHEKGKEKEDDLHKSYNDRSYLSSEDTGPAESRTDFVALLTGVTESWPPSSNGVARARFSLTRTSLAFSLTYQRMGRPSKVVFLDSDGATAFEYKVPKSQSDMICGVWKNLAKPLLRQLQNEQMRVTMATSAGQRVEVEETFSSTLTSEEPNQGMGGIAMLTLSDTENNLHFILILQGLLTRTGPGLCGGSDGPEQPGALLAVPGPARDRRGNGGTGPADNIGLHHRQEVM</sequence>
<proteinExistence type="predicted"/>
<dbReference type="InterPro" id="IPR013320">
    <property type="entry name" value="ConA-like_dom_sf"/>
</dbReference>
<organism evidence="6 7">
    <name type="scientific">Muraenolepis orangiensis</name>
    <name type="common">Patagonian moray cod</name>
    <dbReference type="NCBI Taxonomy" id="630683"/>
    <lineage>
        <taxon>Eukaryota</taxon>
        <taxon>Metazoa</taxon>
        <taxon>Chordata</taxon>
        <taxon>Craniata</taxon>
        <taxon>Vertebrata</taxon>
        <taxon>Euteleostomi</taxon>
        <taxon>Actinopterygii</taxon>
        <taxon>Neopterygii</taxon>
        <taxon>Teleostei</taxon>
        <taxon>Neoteleostei</taxon>
        <taxon>Acanthomorphata</taxon>
        <taxon>Zeiogadaria</taxon>
        <taxon>Gadariae</taxon>
        <taxon>Gadiformes</taxon>
        <taxon>Muraenolepidoidei</taxon>
        <taxon>Muraenolepididae</taxon>
        <taxon>Muraenolepis</taxon>
    </lineage>
</organism>
<dbReference type="Pfam" id="PF07452">
    <property type="entry name" value="CHRD"/>
    <property type="match status" value="1"/>
</dbReference>
<dbReference type="SUPFAM" id="SSF49899">
    <property type="entry name" value="Concanavalin A-like lectins/glucanases"/>
    <property type="match status" value="1"/>
</dbReference>
<comment type="caution">
    <text evidence="6">The sequence shown here is derived from an EMBL/GenBank/DDBJ whole genome shotgun (WGS) entry which is preliminary data.</text>
</comment>
<dbReference type="GO" id="GO:0030514">
    <property type="term" value="P:negative regulation of BMP signaling pathway"/>
    <property type="evidence" value="ECO:0007669"/>
    <property type="project" value="TreeGrafter"/>
</dbReference>
<feature type="compositionally biased region" description="Basic and acidic residues" evidence="3">
    <location>
        <begin position="39"/>
        <end position="68"/>
    </location>
</feature>
<dbReference type="EMBL" id="JANIIK010000114">
    <property type="protein sequence ID" value="KAJ3590716.1"/>
    <property type="molecule type" value="Genomic_DNA"/>
</dbReference>
<feature type="region of interest" description="Disordered" evidence="3">
    <location>
        <begin position="119"/>
        <end position="146"/>
    </location>
</feature>
<keyword evidence="7" id="KW-1185">Reference proteome</keyword>
<evidence type="ECO:0000313" key="7">
    <source>
        <dbReference type="Proteomes" id="UP001148018"/>
    </source>
</evidence>
<feature type="region of interest" description="Disordered" evidence="3">
    <location>
        <begin position="202"/>
        <end position="228"/>
    </location>
</feature>
<dbReference type="PANTHER" id="PTHR46526">
    <property type="entry name" value="CHORDIN"/>
    <property type="match status" value="1"/>
</dbReference>
<dbReference type="InterPro" id="IPR052278">
    <property type="entry name" value="Chordin-like_regulators"/>
</dbReference>
<evidence type="ECO:0000313" key="6">
    <source>
        <dbReference type="EMBL" id="KAJ3590716.1"/>
    </source>
</evidence>
<dbReference type="Proteomes" id="UP001148018">
    <property type="component" value="Unassembled WGS sequence"/>
</dbReference>
<gene>
    <name evidence="6" type="ORF">NHX12_008665</name>
</gene>
<feature type="compositionally biased region" description="Basic and acidic residues" evidence="3">
    <location>
        <begin position="8"/>
        <end position="18"/>
    </location>
</feature>
<dbReference type="PANTHER" id="PTHR46526:SF1">
    <property type="entry name" value="CHORDIN"/>
    <property type="match status" value="1"/>
</dbReference>
<accession>A0A9Q0DN98</accession>
<dbReference type="InterPro" id="IPR010895">
    <property type="entry name" value="CHRD"/>
</dbReference>
<protein>
    <recommendedName>
        <fullName evidence="1">Chordin</fullName>
    </recommendedName>
</protein>
<feature type="domain" description="VWFC" evidence="4">
    <location>
        <begin position="471"/>
        <end position="547"/>
    </location>
</feature>
<dbReference type="SMART" id="SM00754">
    <property type="entry name" value="CHRD"/>
    <property type="match status" value="1"/>
</dbReference>
<evidence type="ECO:0000256" key="2">
    <source>
        <dbReference type="PROSITE-ProRule" id="PRU00230"/>
    </source>
</evidence>
<dbReference type="AlphaFoldDB" id="A0A9Q0DN98"/>
<dbReference type="Pfam" id="PF00093">
    <property type="entry name" value="VWC"/>
    <property type="match status" value="1"/>
</dbReference>